<evidence type="ECO:0000313" key="4">
    <source>
        <dbReference type="EMBL" id="KAK2704065.1"/>
    </source>
</evidence>
<keyword evidence="5" id="KW-1185">Reference proteome</keyword>
<dbReference type="GO" id="GO:0005886">
    <property type="term" value="C:plasma membrane"/>
    <property type="evidence" value="ECO:0007669"/>
    <property type="project" value="InterPro"/>
</dbReference>
<dbReference type="InterPro" id="IPR003033">
    <property type="entry name" value="SCP2_sterol-bd_dom"/>
</dbReference>
<name>A0AA88H3U2_ARTSF</name>
<evidence type="ECO:0000313" key="5">
    <source>
        <dbReference type="Proteomes" id="UP001187531"/>
    </source>
</evidence>
<keyword evidence="2" id="KW-1133">Transmembrane helix</keyword>
<evidence type="ECO:0000259" key="3">
    <source>
        <dbReference type="SMART" id="SM00244"/>
    </source>
</evidence>
<feature type="domain" description="Band 7" evidence="3">
    <location>
        <begin position="79"/>
        <end position="236"/>
    </location>
</feature>
<dbReference type="InterPro" id="IPR001107">
    <property type="entry name" value="Band_7"/>
</dbReference>
<protein>
    <recommendedName>
        <fullName evidence="3">Band 7 domain-containing protein</fullName>
    </recommendedName>
</protein>
<dbReference type="AlphaFoldDB" id="A0AA88H3U2"/>
<dbReference type="Gene3D" id="3.30.479.30">
    <property type="entry name" value="Band 7 domain"/>
    <property type="match status" value="1"/>
</dbReference>
<comment type="caution">
    <text evidence="4">The sequence shown here is derived from an EMBL/GenBank/DDBJ whole genome shotgun (WGS) entry which is preliminary data.</text>
</comment>
<dbReference type="Proteomes" id="UP001187531">
    <property type="component" value="Unassembled WGS sequence"/>
</dbReference>
<proteinExistence type="inferred from homology"/>
<feature type="transmembrane region" description="Helical" evidence="2">
    <location>
        <begin position="56"/>
        <end position="81"/>
    </location>
</feature>
<dbReference type="PANTHER" id="PTHR10264">
    <property type="entry name" value="BAND 7 PROTEIN-RELATED"/>
    <property type="match status" value="1"/>
</dbReference>
<evidence type="ECO:0000256" key="1">
    <source>
        <dbReference type="ARBA" id="ARBA00008164"/>
    </source>
</evidence>
<dbReference type="PRINTS" id="PR00721">
    <property type="entry name" value="STOMATIN"/>
</dbReference>
<evidence type="ECO:0000256" key="2">
    <source>
        <dbReference type="SAM" id="Phobius"/>
    </source>
</evidence>
<sequence length="389" mass="42356">MKVASSSTVMDYGSAFDYRSVYSYGRNIYTDNDPYGSEKITAPKSNSRESFQLGSLLSMLATFICYTLVVVTFPVCFFLYLKRVKPFEKAVVFRLGKVRAAEGPGMVLILPFVDRCTIVNLQETDIEVPLQQFLSCDNAVVQCGARIRFRISNPVLYSTSYYDPNHGGLRSLVKSVLLKNGVKHRQKDFEPGSSGIESLSEAISSELNGLVNMWGIDIVTTFMLDVAVLKVAEQQNPVEPVLKSLLGQVGNFPPVSKDTSNALISNLIKLHGGAGPSTACTSATSGKIRSHIDELLSNASNIEKLQLGGVGGILRIDISSPNGTVETVFVDLRGKTLPMAEEYNVQLKCSEETALGLLSKTLSPTTAILTNQIQASGDVDLLKKFIEFL</sequence>
<dbReference type="EMBL" id="JAVRJZ010000040">
    <property type="protein sequence ID" value="KAK2704066.1"/>
    <property type="molecule type" value="Genomic_DNA"/>
</dbReference>
<organism evidence="4 5">
    <name type="scientific">Artemia franciscana</name>
    <name type="common">Brine shrimp</name>
    <name type="synonym">Artemia sanfranciscana</name>
    <dbReference type="NCBI Taxonomy" id="6661"/>
    <lineage>
        <taxon>Eukaryota</taxon>
        <taxon>Metazoa</taxon>
        <taxon>Ecdysozoa</taxon>
        <taxon>Arthropoda</taxon>
        <taxon>Crustacea</taxon>
        <taxon>Branchiopoda</taxon>
        <taxon>Anostraca</taxon>
        <taxon>Artemiidae</taxon>
        <taxon>Artemia</taxon>
    </lineage>
</organism>
<dbReference type="PANTHER" id="PTHR10264:SF130">
    <property type="entry name" value="STOMATIN-LIKE PROTEIN 1"/>
    <property type="match status" value="1"/>
</dbReference>
<dbReference type="Pfam" id="PF02036">
    <property type="entry name" value="SCP2"/>
    <property type="match status" value="1"/>
</dbReference>
<dbReference type="Gene3D" id="3.30.1050.10">
    <property type="entry name" value="SCP2 sterol-binding domain"/>
    <property type="match status" value="1"/>
</dbReference>
<dbReference type="InterPro" id="IPR036527">
    <property type="entry name" value="SCP2_sterol-bd_dom_sf"/>
</dbReference>
<accession>A0AA88H3U2</accession>
<dbReference type="SMART" id="SM00244">
    <property type="entry name" value="PHB"/>
    <property type="match status" value="1"/>
</dbReference>
<dbReference type="SUPFAM" id="SSF117892">
    <property type="entry name" value="Band 7/SPFH domain"/>
    <property type="match status" value="1"/>
</dbReference>
<dbReference type="SUPFAM" id="SSF55718">
    <property type="entry name" value="SCP-like"/>
    <property type="match status" value="1"/>
</dbReference>
<keyword evidence="2" id="KW-0472">Membrane</keyword>
<reference evidence="4" key="1">
    <citation type="submission" date="2023-07" db="EMBL/GenBank/DDBJ databases">
        <title>Chromosome-level genome assembly of Artemia franciscana.</title>
        <authorList>
            <person name="Jo E."/>
        </authorList>
    </citation>
    <scope>NUCLEOTIDE SEQUENCE</scope>
    <source>
        <tissue evidence="4">Whole body</tissue>
    </source>
</reference>
<dbReference type="Pfam" id="PF01145">
    <property type="entry name" value="Band_7"/>
    <property type="match status" value="1"/>
</dbReference>
<gene>
    <name evidence="4" type="ORF">QYM36_017637</name>
</gene>
<dbReference type="InterPro" id="IPR036013">
    <property type="entry name" value="Band_7/SPFH_dom_sf"/>
</dbReference>
<dbReference type="InterPro" id="IPR043202">
    <property type="entry name" value="Band-7_stomatin-like"/>
</dbReference>
<comment type="similarity">
    <text evidence="1">Belongs to the band 7/mec-2 family.</text>
</comment>
<dbReference type="InterPro" id="IPR001972">
    <property type="entry name" value="Stomatin_HflK_fam"/>
</dbReference>
<dbReference type="EMBL" id="JAVRJZ010000040">
    <property type="protein sequence ID" value="KAK2704065.1"/>
    <property type="molecule type" value="Genomic_DNA"/>
</dbReference>
<keyword evidence="2" id="KW-0812">Transmembrane</keyword>